<feature type="compositionally biased region" description="Polar residues" evidence="1">
    <location>
        <begin position="196"/>
        <end position="215"/>
    </location>
</feature>
<feature type="region of interest" description="Disordered" evidence="1">
    <location>
        <begin position="188"/>
        <end position="220"/>
    </location>
</feature>
<feature type="region of interest" description="Disordered" evidence="1">
    <location>
        <begin position="652"/>
        <end position="719"/>
    </location>
</feature>
<feature type="region of interest" description="Disordered" evidence="1">
    <location>
        <begin position="276"/>
        <end position="306"/>
    </location>
</feature>
<feature type="compositionally biased region" description="Low complexity" evidence="1">
    <location>
        <begin position="154"/>
        <end position="164"/>
    </location>
</feature>
<feature type="region of interest" description="Disordered" evidence="1">
    <location>
        <begin position="1417"/>
        <end position="1447"/>
    </location>
</feature>
<feature type="region of interest" description="Disordered" evidence="1">
    <location>
        <begin position="1241"/>
        <end position="1268"/>
    </location>
</feature>
<feature type="region of interest" description="Disordered" evidence="1">
    <location>
        <begin position="588"/>
        <end position="626"/>
    </location>
</feature>
<feature type="region of interest" description="Disordered" evidence="1">
    <location>
        <begin position="521"/>
        <end position="549"/>
    </location>
</feature>
<feature type="compositionally biased region" description="Polar residues" evidence="1">
    <location>
        <begin position="441"/>
        <end position="453"/>
    </location>
</feature>
<feature type="compositionally biased region" description="Polar residues" evidence="1">
    <location>
        <begin position="1026"/>
        <end position="1045"/>
    </location>
</feature>
<feature type="compositionally biased region" description="Polar residues" evidence="1">
    <location>
        <begin position="285"/>
        <end position="304"/>
    </location>
</feature>
<feature type="compositionally biased region" description="Polar residues" evidence="1">
    <location>
        <begin position="530"/>
        <end position="549"/>
    </location>
</feature>
<feature type="compositionally biased region" description="Polar residues" evidence="1">
    <location>
        <begin position="1772"/>
        <end position="1790"/>
    </location>
</feature>
<feature type="region of interest" description="Disordered" evidence="1">
    <location>
        <begin position="1849"/>
        <end position="1879"/>
    </location>
</feature>
<feature type="region of interest" description="Disordered" evidence="1">
    <location>
        <begin position="434"/>
        <end position="453"/>
    </location>
</feature>
<feature type="region of interest" description="Disordered" evidence="1">
    <location>
        <begin position="2004"/>
        <end position="2029"/>
    </location>
</feature>
<evidence type="ECO:0000313" key="3">
    <source>
        <dbReference type="Proteomes" id="UP001283361"/>
    </source>
</evidence>
<feature type="region of interest" description="Disordered" evidence="1">
    <location>
        <begin position="135"/>
        <end position="169"/>
    </location>
</feature>
<feature type="compositionally biased region" description="Polar residues" evidence="1">
    <location>
        <begin position="1340"/>
        <end position="1358"/>
    </location>
</feature>
<feature type="compositionally biased region" description="Polar residues" evidence="1">
    <location>
        <begin position="1947"/>
        <end position="1965"/>
    </location>
</feature>
<dbReference type="Proteomes" id="UP001283361">
    <property type="component" value="Unassembled WGS sequence"/>
</dbReference>
<gene>
    <name evidence="2" type="ORF">RRG08_063742</name>
</gene>
<protein>
    <submittedName>
        <fullName evidence="2">Uncharacterized protein</fullName>
    </submittedName>
</protein>
<feature type="compositionally biased region" description="Polar residues" evidence="1">
    <location>
        <begin position="1248"/>
        <end position="1267"/>
    </location>
</feature>
<feature type="region of interest" description="Disordered" evidence="1">
    <location>
        <begin position="1936"/>
        <end position="1965"/>
    </location>
</feature>
<feature type="region of interest" description="Disordered" evidence="1">
    <location>
        <begin position="947"/>
        <end position="978"/>
    </location>
</feature>
<accession>A0AAE0Y933</accession>
<evidence type="ECO:0000256" key="1">
    <source>
        <dbReference type="SAM" id="MobiDB-lite"/>
    </source>
</evidence>
<feature type="region of interest" description="Disordered" evidence="1">
    <location>
        <begin position="2088"/>
        <end position="2118"/>
    </location>
</feature>
<feature type="compositionally biased region" description="Polar residues" evidence="1">
    <location>
        <begin position="1861"/>
        <end position="1879"/>
    </location>
</feature>
<feature type="compositionally biased region" description="Polar residues" evidence="1">
    <location>
        <begin position="1320"/>
        <end position="1333"/>
    </location>
</feature>
<feature type="compositionally biased region" description="Polar residues" evidence="1">
    <location>
        <begin position="1147"/>
        <end position="1165"/>
    </location>
</feature>
<sequence length="2240" mass="245278">MGEFGASHLVSRIVGSKLCRGVGLRTRPSATCQVSYPGVTCQVSYPGVILVGDHPIQPNNSLWDQTPGRSSVTPQSAYYRLLPPAQIIQYNPTTVSGIKLKTAVLSSNTTQQQSLESNLRPQFCDSTISRLQASSTFSSRTDHPIQPNNSLWDQTSSNTTQQQSLGSNLRPQFCDSTISRLQAPSILSSHTDHPIQPNNSLWDQKPGRSSVTPQSPDYRLLPLSPPAQIIQYNPTTVSGIRRQAAVLSSNTTQQQSLGSDARPQFCDSTICRLQAPSSRTDHPIQPNNSPWDQTPGRSSVTPQSPDYRPLPFSPPAQIIQYNPTTVSGIRRKAVVLSSNTTQQQSLGSDARPQFCDSTISRLQASSTLSSRRDHPIQPNNSLWDQTPGRSSVTPQSPDYRLLPFSPPTQIIQYNPTTVSGIKRQAVVLLQAPSSRTDHPIQPNNSLWDQTQGRSSVTPQSAYYRLLPPAQIIQYNPTTVSGIRRQAVVLSSNTTQQQSLGSNLRPQFCDFTISSLQAPSILSSHTDHPIQPNNSLWDQTPGRSSVTPQSPDYRLLPFSPPTQIIQYNPTTVSGIKRQAVVLLQAPSTLSSRTDHPIQPNNSLWDQTPGRSSVTPQSPDYRTLPLSPPAQIIQYNPTTVSGIRRQAAVLSSNTTQQQSLGSNARPQLCDSTISGLQAPSSHTDHPIQPNNSPWDQTPGRSSVTPQSPDYRPLPFSPPAQIIQYNPTTVSGIKRQAVVLSSNTTQQQSLGSDARPQFCDSTISRLQASSTLSSRTDHPIQPNNSLWDHKPGRSSVTPQSPDYRLLPLSPPAQIIQYNPTTVSGIRRQAVVLSSNTTQQQSLGSNLRPQFCDSTISRLQAPSILSSHTDHPIQPNNSLWDQTPGRSSVTPQSPDYRLLPLSPPTQIIQYNPTTVSGIRRQAAVLSSNTTQQQSLGSDARPQFCDSTISRLQAPSSRTDHPIQPNNSLWDQTPGRSSVTPQSPDYRPLPFSPPAQIIQYNPTTVSGIRRQAVVLLQASSILSSRTDHPIQPNNSLWDQTPGRSSVTPQSPDYRPLPLFPPAEIIQYNPTTVSGIKRQAVVLLQAPSSRTDHPIQSNNSLWDQTPGRSSVTPQSPDYRLLPPAQIIQYNPTTVSGIRRQAVAPSSRTDHPIQPNNSLWDQTPGRSSVTPQSPDYRLLPPAQIIQYNPTTVSGIQTPGRSSVTPQSPDYRPLPFSPPAQIIQYNPTTVSGIKLKTAVLLQAPSILSSHTDHPIQPNNSLWDQTPGRSSVTPQSPDYRPLPFFPPAQIIQYNPTTVSGIRRQAVVLSSNTTQQQSLGSDARPQFCDSTISGLQDSSTLSSRTDHPIQPNNSLWDQTPGRSSVTPQSPDYRLLPPAQIIQYNPTTVSGIRRQAAVLSSNTTQQQSLGSDARPQFCDSTISGLQASSTLSSRTDHPIQPNNSLWDQTPGRSSVTPQSPDYRLLPFSPPAQIIQYNPTTVSGIRLQDITGLFHSLLPHRSSNTTQQQSLGSDARPQFCDSTIPRLQASSILSSRTDHPIQPNNSLWDQTPGRSSVTPQSPDYRLLPFSPPTQIIQYNPTTVSGIRRQAVVLSSNTTQQQSLGSDARPQFCDSTISRLQAPSSRTDHPIQPNNSLWDQTPGRSSVTPQSPDYRLLPPAQIIQYNPTTVSGIKRQAVVLSSNTTQQQSLGSDARPQFCDSTISGLQAPSTLSSRTDHPIQPNNSLWDQTPGRSSVTPQYPDYRLLPPAQIIQYNPTTVSGIRRQAVVLLQAPSTLSSRTDHPIQPNNSLWDQTPGRSSVTPQSPDYRPLPFFPPAQIIQYNPTTVSGIRRQAVVLSSNTTQQQSLGSDARPQFCDSTISRLQAPSSRTDHPIQPNNSLWDQTPGRSSVTPQSPDYRLLPPAQIIQYNPTTVSGIRRQAAVLSSNTTQQQSLGSDARPQFCDSTISRLQAPSSRTDHPIQPNNSLWDQTPGRSSVTPQSPDYRPLPFFPPAQIIQYNPTTVSGIRRQAVVLLQAPSSRTNHPIQPNNSLWDQTPGRSSVTPQSPDYRPLPFFPPAQIIQYNPTTVSGIRRQAAVLSSNTTQQQSLGSDARPQFCDSTISGLQAPSSRTDHPIQPNNSLWDQTPGRSSVTPQSPDYRTLPLFPPAQIIQYNPTTVSGIRRQAAVLSSNTTQQQSLGSDARPQFCDSTISRLQAPSSRTDHPIQPNNSLWDQTPGRSSVTPQSPDYRTLPFFPPAQIIQYNPTTVSGIKCQAAVV</sequence>
<feature type="region of interest" description="Disordered" evidence="1">
    <location>
        <begin position="1320"/>
        <end position="1358"/>
    </location>
</feature>
<proteinExistence type="predicted"/>
<comment type="caution">
    <text evidence="2">The sequence shown here is derived from an EMBL/GenBank/DDBJ whole genome shotgun (WGS) entry which is preliminary data.</text>
</comment>
<feature type="region of interest" description="Disordered" evidence="1">
    <location>
        <begin position="1764"/>
        <end position="1790"/>
    </location>
</feature>
<feature type="compositionally biased region" description="Polar residues" evidence="1">
    <location>
        <begin position="1708"/>
        <end position="1723"/>
    </location>
</feature>
<feature type="region of interest" description="Disordered" evidence="1">
    <location>
        <begin position="365"/>
        <end position="396"/>
    </location>
</feature>
<reference evidence="2" key="1">
    <citation type="journal article" date="2023" name="G3 (Bethesda)">
        <title>A reference genome for the long-term kleptoplast-retaining sea slug Elysia crispata morphotype clarki.</title>
        <authorList>
            <person name="Eastman K.E."/>
            <person name="Pendleton A.L."/>
            <person name="Shaikh M.A."/>
            <person name="Suttiyut T."/>
            <person name="Ogas R."/>
            <person name="Tomko P."/>
            <person name="Gavelis G."/>
            <person name="Widhalm J.R."/>
            <person name="Wisecaver J.H."/>
        </authorList>
    </citation>
    <scope>NUCLEOTIDE SEQUENCE</scope>
    <source>
        <strain evidence="2">ECLA1</strain>
    </source>
</reference>
<evidence type="ECO:0000313" key="2">
    <source>
        <dbReference type="EMBL" id="KAK3737407.1"/>
    </source>
</evidence>
<feature type="region of interest" description="Disordered" evidence="1">
    <location>
        <begin position="862"/>
        <end position="890"/>
    </location>
</feature>
<feature type="compositionally biased region" description="Polar residues" evidence="1">
    <location>
        <begin position="377"/>
        <end position="396"/>
    </location>
</feature>
<feature type="compositionally biased region" description="Polar residues" evidence="1">
    <location>
        <begin position="1619"/>
        <end position="1637"/>
    </location>
</feature>
<feature type="compositionally biased region" description="Polar residues" evidence="1">
    <location>
        <begin position="959"/>
        <end position="978"/>
    </location>
</feature>
<feature type="region of interest" description="Disordered" evidence="1">
    <location>
        <begin position="766"/>
        <end position="798"/>
    </location>
</feature>
<feature type="compositionally biased region" description="Polar residues" evidence="1">
    <location>
        <begin position="686"/>
        <end position="705"/>
    </location>
</feature>
<feature type="compositionally biased region" description="Polar residues" evidence="1">
    <location>
        <begin position="1429"/>
        <end position="1447"/>
    </location>
</feature>
<organism evidence="2 3">
    <name type="scientific">Elysia crispata</name>
    <name type="common">lettuce slug</name>
    <dbReference type="NCBI Taxonomy" id="231223"/>
    <lineage>
        <taxon>Eukaryota</taxon>
        <taxon>Metazoa</taxon>
        <taxon>Spiralia</taxon>
        <taxon>Lophotrochozoa</taxon>
        <taxon>Mollusca</taxon>
        <taxon>Gastropoda</taxon>
        <taxon>Heterobranchia</taxon>
        <taxon>Euthyneura</taxon>
        <taxon>Panpulmonata</taxon>
        <taxon>Sacoglossa</taxon>
        <taxon>Placobranchoidea</taxon>
        <taxon>Plakobranchidae</taxon>
        <taxon>Elysia</taxon>
    </lineage>
</organism>
<feature type="region of interest" description="Disordered" evidence="1">
    <location>
        <begin position="1524"/>
        <end position="1548"/>
    </location>
</feature>
<dbReference type="EMBL" id="JAWDGP010006654">
    <property type="protein sequence ID" value="KAK3737407.1"/>
    <property type="molecule type" value="Genomic_DNA"/>
</dbReference>
<feature type="region of interest" description="Disordered" evidence="1">
    <location>
        <begin position="2178"/>
        <end position="2207"/>
    </location>
</feature>
<feature type="region of interest" description="Disordered" evidence="1">
    <location>
        <begin position="1020"/>
        <end position="1045"/>
    </location>
</feature>
<keyword evidence="3" id="KW-1185">Reference proteome</keyword>
<name>A0AAE0Y933_9GAST</name>
<feature type="compositionally biased region" description="Polar residues" evidence="1">
    <location>
        <begin position="2100"/>
        <end position="2118"/>
    </location>
</feature>
<feature type="region of interest" description="Disordered" evidence="1">
    <location>
        <begin position="1082"/>
        <end position="1108"/>
    </location>
</feature>
<feature type="compositionally biased region" description="Polar residues" evidence="1">
    <location>
        <begin position="2189"/>
        <end position="2207"/>
    </location>
</feature>
<feature type="region of interest" description="Disordered" evidence="1">
    <location>
        <begin position="1608"/>
        <end position="1637"/>
    </location>
</feature>
<feature type="region of interest" description="Disordered" evidence="1">
    <location>
        <begin position="1696"/>
        <end position="1723"/>
    </location>
</feature>
<feature type="region of interest" description="Disordered" evidence="1">
    <location>
        <begin position="1138"/>
        <end position="1165"/>
    </location>
</feature>
<feature type="compositionally biased region" description="Polar residues" evidence="1">
    <location>
        <begin position="1530"/>
        <end position="1548"/>
    </location>
</feature>
<feature type="compositionally biased region" description="Polar residues" evidence="1">
    <location>
        <begin position="597"/>
        <end position="618"/>
    </location>
</feature>
<feature type="compositionally biased region" description="Polar residues" evidence="1">
    <location>
        <begin position="870"/>
        <end position="889"/>
    </location>
</feature>
<feature type="compositionally biased region" description="Polar residues" evidence="1">
    <location>
        <begin position="652"/>
        <end position="679"/>
    </location>
</feature>